<sequence length="155" mass="17296">MLAGWLYSIAEFFEASIVNLNKDRPSFAVDGTFSFDGLIYLCNNATLKRKYYDFFNEMMLACSHGENRIDFSDNTAQTIVIGGSDVTREFREMFCGLERGLAATEFALGCADYDRPVDWGINSLLNEGVRGAHIGIGMGAEMPHIDFISTHAKLR</sequence>
<dbReference type="EMBL" id="MTZU01000023">
    <property type="protein sequence ID" value="PCE32925.1"/>
    <property type="molecule type" value="Genomic_DNA"/>
</dbReference>
<accession>A0A2A4FII7</accession>
<name>A0A2A4FII7_9BURK</name>
<dbReference type="Proteomes" id="UP000217994">
    <property type="component" value="Unassembled WGS sequence"/>
</dbReference>
<feature type="domain" description="Crocagin biosynthetic protein CgnE/B" evidence="1">
    <location>
        <begin position="3"/>
        <end position="154"/>
    </location>
</feature>
<evidence type="ECO:0000313" key="3">
    <source>
        <dbReference type="Proteomes" id="UP000217994"/>
    </source>
</evidence>
<dbReference type="AlphaFoldDB" id="A0A2A4FII7"/>
<protein>
    <recommendedName>
        <fullName evidence="1">Crocagin biosynthetic protein CgnE/B domain-containing protein</fullName>
    </recommendedName>
</protein>
<comment type="caution">
    <text evidence="2">The sequence shown here is derived from an EMBL/GenBank/DDBJ whole genome shotgun (WGS) entry which is preliminary data.</text>
</comment>
<dbReference type="Pfam" id="PF26231">
    <property type="entry name" value="CgnE_B"/>
    <property type="match status" value="1"/>
</dbReference>
<organism evidence="2 3">
    <name type="scientific">Burkholderia ubonensis subsp. mesacidophila</name>
    <dbReference type="NCBI Taxonomy" id="265293"/>
    <lineage>
        <taxon>Bacteria</taxon>
        <taxon>Pseudomonadati</taxon>
        <taxon>Pseudomonadota</taxon>
        <taxon>Betaproteobacteria</taxon>
        <taxon>Burkholderiales</taxon>
        <taxon>Burkholderiaceae</taxon>
        <taxon>Burkholderia</taxon>
        <taxon>Burkholderia cepacia complex</taxon>
    </lineage>
</organism>
<evidence type="ECO:0000313" key="2">
    <source>
        <dbReference type="EMBL" id="PCE32925.1"/>
    </source>
</evidence>
<proteinExistence type="predicted"/>
<dbReference type="InterPro" id="IPR058799">
    <property type="entry name" value="CgnE_B"/>
</dbReference>
<evidence type="ECO:0000259" key="1">
    <source>
        <dbReference type="Pfam" id="PF26231"/>
    </source>
</evidence>
<gene>
    <name evidence="2" type="ORF">BZL54_08120</name>
</gene>
<reference evidence="2 3" key="1">
    <citation type="submission" date="2017-01" db="EMBL/GenBank/DDBJ databases">
        <title>Whole-Genome Shotgun Sequencing of Two beta-Proteobacterial Species in Search of the Bulgecin Biosynthetic Cluster.</title>
        <authorList>
            <person name="Horsman M.E."/>
            <person name="Marous D.R."/>
            <person name="Li R."/>
            <person name="Oliver R.A."/>
            <person name="Byun B."/>
            <person name="Emrich S.J."/>
            <person name="Boggess B."/>
            <person name="Townsend C.A."/>
            <person name="Mobashery S."/>
        </authorList>
    </citation>
    <scope>NUCLEOTIDE SEQUENCE [LARGE SCALE GENOMIC DNA]</scope>
    <source>
        <strain evidence="2 3">ATCC 31433</strain>
    </source>
</reference>